<dbReference type="InterPro" id="IPR036388">
    <property type="entry name" value="WH-like_DNA-bd_sf"/>
</dbReference>
<dbReference type="RefSeq" id="WP_094766200.1">
    <property type="nucleotide sequence ID" value="NZ_FUKQ01000064.1"/>
</dbReference>
<dbReference type="GO" id="GO:0006950">
    <property type="term" value="P:response to stress"/>
    <property type="evidence" value="ECO:0007669"/>
    <property type="project" value="TreeGrafter"/>
</dbReference>
<dbReference type="SUPFAM" id="SSF46785">
    <property type="entry name" value="Winged helix' DNA-binding domain"/>
    <property type="match status" value="1"/>
</dbReference>
<dbReference type="PANTHER" id="PTHR33164:SF99">
    <property type="entry name" value="MARR FAMILY REGULATORY PROTEIN"/>
    <property type="match status" value="1"/>
</dbReference>
<dbReference type="OrthoDB" id="8635520at2"/>
<proteinExistence type="predicted"/>
<dbReference type="Pfam" id="PF12802">
    <property type="entry name" value="MarR_2"/>
    <property type="match status" value="1"/>
</dbReference>
<organism evidence="2 3">
    <name type="scientific">Luteococcus japonicus LSP_Lj1</name>
    <dbReference type="NCBI Taxonomy" id="1255658"/>
    <lineage>
        <taxon>Bacteria</taxon>
        <taxon>Bacillati</taxon>
        <taxon>Actinomycetota</taxon>
        <taxon>Actinomycetes</taxon>
        <taxon>Propionibacteriales</taxon>
        <taxon>Propionibacteriaceae</taxon>
        <taxon>Luteococcus</taxon>
    </lineage>
</organism>
<dbReference type="GO" id="GO:0003700">
    <property type="term" value="F:DNA-binding transcription factor activity"/>
    <property type="evidence" value="ECO:0007669"/>
    <property type="project" value="InterPro"/>
</dbReference>
<name>A0A1R4KN38_9ACTN</name>
<evidence type="ECO:0000259" key="1">
    <source>
        <dbReference type="PROSITE" id="PS50995"/>
    </source>
</evidence>
<dbReference type="SMART" id="SM00347">
    <property type="entry name" value="HTH_MARR"/>
    <property type="match status" value="1"/>
</dbReference>
<evidence type="ECO:0000313" key="3">
    <source>
        <dbReference type="Proteomes" id="UP000188342"/>
    </source>
</evidence>
<dbReference type="PRINTS" id="PR00598">
    <property type="entry name" value="HTHMARR"/>
</dbReference>
<reference evidence="2 3" key="1">
    <citation type="submission" date="2017-02" db="EMBL/GenBank/DDBJ databases">
        <authorList>
            <person name="Peterson S.W."/>
        </authorList>
    </citation>
    <scope>NUCLEOTIDE SEQUENCE [LARGE SCALE GENOMIC DNA]</scope>
    <source>
        <strain evidence="2 3">LSP_Lj1</strain>
    </source>
</reference>
<evidence type="ECO:0000313" key="2">
    <source>
        <dbReference type="EMBL" id="SJN45806.1"/>
    </source>
</evidence>
<dbReference type="Proteomes" id="UP000188342">
    <property type="component" value="Unassembled WGS sequence"/>
</dbReference>
<dbReference type="InterPro" id="IPR000835">
    <property type="entry name" value="HTH_MarR-typ"/>
</dbReference>
<gene>
    <name evidence="2" type="ORF">FM114_16285</name>
</gene>
<dbReference type="Gene3D" id="1.10.10.10">
    <property type="entry name" value="Winged helix-like DNA-binding domain superfamily/Winged helix DNA-binding domain"/>
    <property type="match status" value="1"/>
</dbReference>
<feature type="domain" description="HTH marR-type" evidence="1">
    <location>
        <begin position="14"/>
        <end position="149"/>
    </location>
</feature>
<dbReference type="InterPro" id="IPR036390">
    <property type="entry name" value="WH_DNA-bd_sf"/>
</dbReference>
<protein>
    <submittedName>
        <fullName evidence="2">Transcriptional regulator, MarR family</fullName>
    </submittedName>
</protein>
<dbReference type="PANTHER" id="PTHR33164">
    <property type="entry name" value="TRANSCRIPTIONAL REGULATOR, MARR FAMILY"/>
    <property type="match status" value="1"/>
</dbReference>
<dbReference type="STRING" id="1255658.FM114_16285"/>
<sequence length="152" mass="17280">MVNPDESLWLSAEQQRIWRSWLLAVARVDNYLDQDLCRHGLDLAEYEILVVLAEAENRRLRMSELAELVHQSRSRLTHAVARMEKSGWVERCSAPEDRRGVVAVLTDKGYHLLEQAAPNHVAAVRRILVDAADPEDFKALGRVMQAVLAVQD</sequence>
<dbReference type="PROSITE" id="PS50995">
    <property type="entry name" value="HTH_MARR_2"/>
    <property type="match status" value="1"/>
</dbReference>
<dbReference type="AlphaFoldDB" id="A0A1R4KN38"/>
<keyword evidence="3" id="KW-1185">Reference proteome</keyword>
<dbReference type="EMBL" id="FUKQ01000064">
    <property type="protein sequence ID" value="SJN45806.1"/>
    <property type="molecule type" value="Genomic_DNA"/>
</dbReference>
<accession>A0A1R4KN38</accession>
<dbReference type="InterPro" id="IPR039422">
    <property type="entry name" value="MarR/SlyA-like"/>
</dbReference>